<dbReference type="Pfam" id="PF01535">
    <property type="entry name" value="PPR"/>
    <property type="match status" value="1"/>
</dbReference>
<organism evidence="4 5">
    <name type="scientific">Pythium insidiosum</name>
    <name type="common">Pythiosis disease agent</name>
    <dbReference type="NCBI Taxonomy" id="114742"/>
    <lineage>
        <taxon>Eukaryota</taxon>
        <taxon>Sar</taxon>
        <taxon>Stramenopiles</taxon>
        <taxon>Oomycota</taxon>
        <taxon>Peronosporomycetes</taxon>
        <taxon>Pythiales</taxon>
        <taxon>Pythiaceae</taxon>
        <taxon>Pythium</taxon>
    </lineage>
</organism>
<reference evidence="4" key="1">
    <citation type="submission" date="2021-12" db="EMBL/GenBank/DDBJ databases">
        <title>Prjna785345.</title>
        <authorList>
            <person name="Rujirawat T."/>
            <person name="Krajaejun T."/>
        </authorList>
    </citation>
    <scope>NUCLEOTIDE SEQUENCE</scope>
    <source>
        <strain evidence="4">Pi057C3</strain>
    </source>
</reference>
<sequence>MLNHGVGLAVRRSARPLARKATAALGQHAVTTLATASLVARPQAVVASPVGLAHLQHVRSVYSAADVPGVAQEVEEPQDVADSTTTDYLEQLESAYKGEKNWAIANDILEELRRNDGQSMTPDVATALIEVFATRRRPTECLETLKFSREIGVRPRIQAYSNTISCCYKEAKFSQALRVFEIMRNDGYVPQQITYSRALSAALKSAQHELVLEIFDDMLRNRVNPNIVTYNNILNSCARVGDVHSAMGVVRAIRQRELEMTQSSFHSLAICAGKTGHWQLALDAFNGLKEAGFTPAMTMFNSVISACAKGKRWADIIQVHSEMPEDMQAQLQNGYLGGVIMAYAKSADEAEQRRALEIFEARKASAGEEDLNTFAHNAVMLYYLNSNQPEKVFEMTEQMKAAGMEWDDLTSQNIIIAHIRCGNIKKAEELLSKHVKEVARSTDCYRELIKHYAEAKNDPLMACRTSMLMMQNNPRLSRLDWHTALEISLKVNNKSLYWNFRKWMKVRAPGIIDEMPKELMLDDERAALPSKKTPFRRRRAKQLQEQQKQQQQQQQQPHQEEAA</sequence>
<evidence type="ECO:0000313" key="5">
    <source>
        <dbReference type="Proteomes" id="UP001209570"/>
    </source>
</evidence>
<name>A0AAD5LKT7_PYTIN</name>
<keyword evidence="1" id="KW-0677">Repeat</keyword>
<protein>
    <recommendedName>
        <fullName evidence="6">Pentacotripeptide-repeat region of PRORP domain-containing protein</fullName>
    </recommendedName>
</protein>
<evidence type="ECO:0000313" key="4">
    <source>
        <dbReference type="EMBL" id="KAJ0401469.1"/>
    </source>
</evidence>
<keyword evidence="5" id="KW-1185">Reference proteome</keyword>
<dbReference type="PANTHER" id="PTHR47447:SF17">
    <property type="entry name" value="OS12G0638900 PROTEIN"/>
    <property type="match status" value="1"/>
</dbReference>
<dbReference type="Pfam" id="PF13812">
    <property type="entry name" value="PPR_3"/>
    <property type="match status" value="1"/>
</dbReference>
<dbReference type="InterPro" id="IPR011990">
    <property type="entry name" value="TPR-like_helical_dom_sf"/>
</dbReference>
<dbReference type="Gene3D" id="1.25.40.10">
    <property type="entry name" value="Tetratricopeptide repeat domain"/>
    <property type="match status" value="2"/>
</dbReference>
<dbReference type="PROSITE" id="PS51375">
    <property type="entry name" value="PPR"/>
    <property type="match status" value="2"/>
</dbReference>
<dbReference type="Proteomes" id="UP001209570">
    <property type="component" value="Unassembled WGS sequence"/>
</dbReference>
<comment type="caution">
    <text evidence="4">The sequence shown here is derived from an EMBL/GenBank/DDBJ whole genome shotgun (WGS) entry which is preliminary data.</text>
</comment>
<gene>
    <name evidence="4" type="ORF">P43SY_000074</name>
</gene>
<dbReference type="EMBL" id="JAKCXM010000127">
    <property type="protein sequence ID" value="KAJ0401469.1"/>
    <property type="molecule type" value="Genomic_DNA"/>
</dbReference>
<accession>A0AAD5LKT7</accession>
<feature type="repeat" description="PPR" evidence="2">
    <location>
        <begin position="226"/>
        <end position="260"/>
    </location>
</feature>
<evidence type="ECO:0008006" key="6">
    <source>
        <dbReference type="Google" id="ProtNLM"/>
    </source>
</evidence>
<dbReference type="NCBIfam" id="TIGR00756">
    <property type="entry name" value="PPR"/>
    <property type="match status" value="1"/>
</dbReference>
<dbReference type="PANTHER" id="PTHR47447">
    <property type="entry name" value="OS03G0856100 PROTEIN"/>
    <property type="match status" value="1"/>
</dbReference>
<proteinExistence type="predicted"/>
<dbReference type="AlphaFoldDB" id="A0AAD5LKT7"/>
<evidence type="ECO:0000256" key="2">
    <source>
        <dbReference type="PROSITE-ProRule" id="PRU00708"/>
    </source>
</evidence>
<feature type="compositionally biased region" description="Low complexity" evidence="3">
    <location>
        <begin position="543"/>
        <end position="557"/>
    </location>
</feature>
<feature type="repeat" description="PPR" evidence="2">
    <location>
        <begin position="156"/>
        <end position="190"/>
    </location>
</feature>
<feature type="region of interest" description="Disordered" evidence="3">
    <location>
        <begin position="523"/>
        <end position="563"/>
    </location>
</feature>
<evidence type="ECO:0000256" key="1">
    <source>
        <dbReference type="ARBA" id="ARBA00022737"/>
    </source>
</evidence>
<dbReference type="InterPro" id="IPR002885">
    <property type="entry name" value="PPR_rpt"/>
</dbReference>
<evidence type="ECO:0000256" key="3">
    <source>
        <dbReference type="SAM" id="MobiDB-lite"/>
    </source>
</evidence>